<feature type="domain" description="Helix-turn-helix" evidence="1">
    <location>
        <begin position="6"/>
        <end position="56"/>
    </location>
</feature>
<reference evidence="2" key="1">
    <citation type="submission" date="2012-11" db="EMBL/GenBank/DDBJ databases">
        <title>Dependencies among metagenomic species, viruses, plasmids and units of genetic variation.</title>
        <authorList>
            <person name="Nielsen H.B."/>
            <person name="Almeida M."/>
            <person name="Juncker A.S."/>
            <person name="Rasmussen S."/>
            <person name="Li J."/>
            <person name="Sunagawa S."/>
            <person name="Plichta D."/>
            <person name="Gautier L."/>
            <person name="Le Chatelier E."/>
            <person name="Peletier E."/>
            <person name="Bonde I."/>
            <person name="Nielsen T."/>
            <person name="Manichanh C."/>
            <person name="Arumugam M."/>
            <person name="Batto J."/>
            <person name="Santos M.B.Q.D."/>
            <person name="Blom N."/>
            <person name="Borruel N."/>
            <person name="Burgdorf K.S."/>
            <person name="Boumezbeur F."/>
            <person name="Casellas F."/>
            <person name="Dore J."/>
            <person name="Guarner F."/>
            <person name="Hansen T."/>
            <person name="Hildebrand F."/>
            <person name="Kaas R.S."/>
            <person name="Kennedy S."/>
            <person name="Kristiansen K."/>
            <person name="Kultima J.R."/>
            <person name="Leonard P."/>
            <person name="Levenez F."/>
            <person name="Lund O."/>
            <person name="Moumen B."/>
            <person name="Le Paslier D."/>
            <person name="Pons N."/>
            <person name="Pedersen O."/>
            <person name="Prifti E."/>
            <person name="Qin J."/>
            <person name="Raes J."/>
            <person name="Tap J."/>
            <person name="Tims S."/>
            <person name="Ussery D.W."/>
            <person name="Yamada T."/>
            <person name="MetaHit consortium"/>
            <person name="Renault P."/>
            <person name="Sicheritz-Ponten T."/>
            <person name="Bork P."/>
            <person name="Wang J."/>
            <person name="Brunak S."/>
            <person name="Ehrlich S.D."/>
        </authorList>
    </citation>
    <scope>NUCLEOTIDE SEQUENCE [LARGE SCALE GENOMIC DNA]</scope>
</reference>
<dbReference type="Pfam" id="PF12728">
    <property type="entry name" value="HTH_17"/>
    <property type="match status" value="1"/>
</dbReference>
<sequence>MVDVEYLTVDEAAQTLRCVKRDKIYLLVRSGIIKGFKFGRRWLIDKKEFEKWCRSQCS</sequence>
<organism evidence="2">
    <name type="scientific">Phascolarctobacterium faecium</name>
    <dbReference type="NCBI Taxonomy" id="33025"/>
    <lineage>
        <taxon>Bacteria</taxon>
        <taxon>Bacillati</taxon>
        <taxon>Bacillota</taxon>
        <taxon>Negativicutes</taxon>
        <taxon>Acidaminococcales</taxon>
        <taxon>Acidaminococcaceae</taxon>
        <taxon>Phascolarctobacterium</taxon>
    </lineage>
</organism>
<proteinExistence type="predicted"/>
<gene>
    <name evidence="2" type="ORF">BN533_00640</name>
</gene>
<dbReference type="HOGENOM" id="CLU_2975326_0_0_9"/>
<accession>R6IG65</accession>
<comment type="caution">
    <text evidence="2">The sequence shown here is derived from an EMBL/GenBank/DDBJ whole genome shotgun (WGS) entry which is preliminary data.</text>
</comment>
<dbReference type="InterPro" id="IPR041657">
    <property type="entry name" value="HTH_17"/>
</dbReference>
<dbReference type="NCBIfam" id="TIGR01764">
    <property type="entry name" value="excise"/>
    <property type="match status" value="1"/>
</dbReference>
<evidence type="ECO:0000259" key="1">
    <source>
        <dbReference type="Pfam" id="PF12728"/>
    </source>
</evidence>
<dbReference type="AlphaFoldDB" id="R6IG65"/>
<name>R6IG65_9FIRM</name>
<dbReference type="GO" id="GO:0003677">
    <property type="term" value="F:DNA binding"/>
    <property type="evidence" value="ECO:0007669"/>
    <property type="project" value="InterPro"/>
</dbReference>
<dbReference type="RefSeq" id="WP_021717543.1">
    <property type="nucleotide sequence ID" value="NZ_CAUERG010000005.1"/>
</dbReference>
<dbReference type="InterPro" id="IPR010093">
    <property type="entry name" value="SinI_DNA-bd"/>
</dbReference>
<evidence type="ECO:0000313" key="2">
    <source>
        <dbReference type="EMBL" id="CDB45514.1"/>
    </source>
</evidence>
<protein>
    <recommendedName>
        <fullName evidence="1">Helix-turn-helix domain-containing protein</fullName>
    </recommendedName>
</protein>
<dbReference type="EMBL" id="CBDS010000039">
    <property type="protein sequence ID" value="CDB45514.1"/>
    <property type="molecule type" value="Genomic_DNA"/>
</dbReference>